<evidence type="ECO:0000313" key="11">
    <source>
        <dbReference type="EMBL" id="GAK37140.1"/>
    </source>
</evidence>
<comment type="caution">
    <text evidence="11">The sequence shown here is derived from an EMBL/GenBank/DDBJ whole genome shotgun (WGS) entry which is preliminary data.</text>
</comment>
<proteinExistence type="predicted"/>
<accession>A0A069D475</accession>
<dbReference type="SUPFAM" id="SSF53649">
    <property type="entry name" value="Alkaline phosphatase-like"/>
    <property type="match status" value="1"/>
</dbReference>
<dbReference type="STRING" id="1121097.GCA_000428125_00854"/>
<dbReference type="GO" id="GO:0046872">
    <property type="term" value="F:metal ion binding"/>
    <property type="evidence" value="ECO:0007669"/>
    <property type="project" value="UniProtKB-KW"/>
</dbReference>
<keyword evidence="7" id="KW-0479">Metal-binding</keyword>
<dbReference type="InterPro" id="IPR000917">
    <property type="entry name" value="Sulfatase_N"/>
</dbReference>
<keyword evidence="3 9" id="KW-0812">Transmembrane</keyword>
<feature type="domain" description="Sulfatase N-terminal" evidence="10">
    <location>
        <begin position="282"/>
        <end position="545"/>
    </location>
</feature>
<evidence type="ECO:0000259" key="10">
    <source>
        <dbReference type="Pfam" id="PF00884"/>
    </source>
</evidence>
<feature type="transmembrane region" description="Helical" evidence="9">
    <location>
        <begin position="20"/>
        <end position="43"/>
    </location>
</feature>
<feature type="transmembrane region" description="Helical" evidence="9">
    <location>
        <begin position="100"/>
        <end position="121"/>
    </location>
</feature>
<dbReference type="PIRSF" id="PIRSF005091">
    <property type="entry name" value="Mmb_sulf_HI1246"/>
    <property type="match status" value="1"/>
</dbReference>
<dbReference type="InterPro" id="IPR017850">
    <property type="entry name" value="Alkaline_phosphatase_core_sf"/>
</dbReference>
<dbReference type="Pfam" id="PF00884">
    <property type="entry name" value="Sulfatase"/>
    <property type="match status" value="1"/>
</dbReference>
<evidence type="ECO:0000256" key="4">
    <source>
        <dbReference type="ARBA" id="ARBA00022989"/>
    </source>
</evidence>
<reference evidence="11 12" key="1">
    <citation type="journal article" date="2015" name="Microbes Environ.">
        <title>Distribution and evolution of nitrogen fixation genes in the phylum bacteroidetes.</title>
        <authorList>
            <person name="Inoue J."/>
            <person name="Oshima K."/>
            <person name="Suda W."/>
            <person name="Sakamoto M."/>
            <person name="Iino T."/>
            <person name="Noda S."/>
            <person name="Hongoh Y."/>
            <person name="Hattori M."/>
            <person name="Ohkuma M."/>
        </authorList>
    </citation>
    <scope>NUCLEOTIDE SEQUENCE [LARGE SCALE GENOMIC DNA]</scope>
    <source>
        <strain evidence="11 12">JCM 15093</strain>
    </source>
</reference>
<evidence type="ECO:0000256" key="1">
    <source>
        <dbReference type="ARBA" id="ARBA00004651"/>
    </source>
</evidence>
<evidence type="ECO:0000256" key="9">
    <source>
        <dbReference type="SAM" id="Phobius"/>
    </source>
</evidence>
<dbReference type="eggNOG" id="COG1368">
    <property type="taxonomic scope" value="Bacteria"/>
</dbReference>
<gene>
    <name evidence="11" type="ORF">JCM15093_2362</name>
</gene>
<feature type="binding site" evidence="8">
    <location>
        <position position="495"/>
    </location>
    <ligand>
        <name>Mn(2+)</name>
        <dbReference type="ChEBI" id="CHEBI:29035"/>
    </ligand>
</feature>
<feature type="transmembrane region" description="Helical" evidence="9">
    <location>
        <begin position="187"/>
        <end position="206"/>
    </location>
</feature>
<name>A0A069D475_9BACE</name>
<evidence type="ECO:0000256" key="5">
    <source>
        <dbReference type="ARBA" id="ARBA00023136"/>
    </source>
</evidence>
<dbReference type="CDD" id="cd16015">
    <property type="entry name" value="LTA_synthase"/>
    <property type="match status" value="1"/>
</dbReference>
<organism evidence="11 12">
    <name type="scientific">Bacteroides graminisolvens DSM 19988 = JCM 15093</name>
    <dbReference type="NCBI Taxonomy" id="1121097"/>
    <lineage>
        <taxon>Bacteria</taxon>
        <taxon>Pseudomonadati</taxon>
        <taxon>Bacteroidota</taxon>
        <taxon>Bacteroidia</taxon>
        <taxon>Bacteroidales</taxon>
        <taxon>Bacteroidaceae</taxon>
        <taxon>Bacteroides</taxon>
    </lineage>
</organism>
<keyword evidence="12" id="KW-1185">Reference proteome</keyword>
<evidence type="ECO:0000256" key="3">
    <source>
        <dbReference type="ARBA" id="ARBA00022692"/>
    </source>
</evidence>
<dbReference type="InterPro" id="IPR050448">
    <property type="entry name" value="OpgB/LTA_synthase_biosynth"/>
</dbReference>
<feature type="active site" evidence="6">
    <location>
        <position position="330"/>
    </location>
</feature>
<feature type="transmembrane region" description="Helical" evidence="9">
    <location>
        <begin position="69"/>
        <end position="88"/>
    </location>
</feature>
<keyword evidence="4 9" id="KW-1133">Transmembrane helix</keyword>
<dbReference type="PANTHER" id="PTHR47371">
    <property type="entry name" value="LIPOTEICHOIC ACID SYNTHASE"/>
    <property type="match status" value="1"/>
</dbReference>
<dbReference type="Gene3D" id="3.40.720.10">
    <property type="entry name" value="Alkaline Phosphatase, subunit A"/>
    <property type="match status" value="1"/>
</dbReference>
<keyword evidence="5 9" id="KW-0472">Membrane</keyword>
<evidence type="ECO:0000256" key="6">
    <source>
        <dbReference type="PIRSR" id="PIRSR005091-1"/>
    </source>
</evidence>
<evidence type="ECO:0000256" key="2">
    <source>
        <dbReference type="ARBA" id="ARBA00022475"/>
    </source>
</evidence>
<dbReference type="Proteomes" id="UP000027601">
    <property type="component" value="Unassembled WGS sequence"/>
</dbReference>
<feature type="binding site" evidence="8">
    <location>
        <position position="330"/>
    </location>
    <ligand>
        <name>Mn(2+)</name>
        <dbReference type="ChEBI" id="CHEBI:29035"/>
    </ligand>
</feature>
<protein>
    <submittedName>
        <fullName evidence="11">Putative sulfatase</fullName>
    </submittedName>
</protein>
<dbReference type="Gene3D" id="3.30.1120.80">
    <property type="match status" value="1"/>
</dbReference>
<feature type="binding site" evidence="8">
    <location>
        <position position="290"/>
    </location>
    <ligand>
        <name>Mn(2+)</name>
        <dbReference type="ChEBI" id="CHEBI:29035"/>
    </ligand>
</feature>
<dbReference type="PANTHER" id="PTHR47371:SF3">
    <property type="entry name" value="PHOSPHOGLYCEROL TRANSFERASE I"/>
    <property type="match status" value="1"/>
</dbReference>
<evidence type="ECO:0000256" key="8">
    <source>
        <dbReference type="PIRSR" id="PIRSR005091-3"/>
    </source>
</evidence>
<evidence type="ECO:0000256" key="7">
    <source>
        <dbReference type="PIRSR" id="PIRSR005091-2"/>
    </source>
</evidence>
<feature type="binding site" evidence="8">
    <location>
        <position position="494"/>
    </location>
    <ligand>
        <name>Mn(2+)</name>
        <dbReference type="ChEBI" id="CHEBI:29035"/>
    </ligand>
</feature>
<sequence>MHHSLTKKGFSVNMKKQLYIFIRTYLLFVVVFIIQKPLFMWYYHGLFTDVNPADYLQVMLHGLPLDLSIAGYLSVIPALLQIVSLWLLPHFAQGARRVYFALISLVMATVFVSDMALYSYWGFRLDSTPLFYFFSSPKDALASVGIGIVIAGFAIMAVLTVLFYLLFFQCFAKEYRDMRIPLKRGRVSIVLLLVTAALFIPIRGGFSVSTMNISRAYFSEKMSLNHAAINPMFSLLESVSRESDFKNQYRFMEADKADALFQEMKDAGAADSIPQLFNQKRPNVVFIILESFMSKTMTSLKGLPDVAVNMDKFAEEGVLFTNFYANSFRTDRGLVAILSGYPAQPTTSIMKYPRKTENLPSIPRSLKANGYNLQYYYGGDANFTNMRSYLVSTGINDIVSDKDFPITERLSKWGAHDHVVFNRMIADLLKEQKEPFMKILQTSSSHEPYEVPYHKLSNPYLNSVAYADSCLGRFIAQFKQTKWWKNSVVVLVPDHARRYPDNLSDFAIERYQIPLILIGGAVKQPTKVSVYASQIDLAATLLSQLQMKHDEFAFSKNIMNPASPHFAYFTFPNMFGMVTEDNAVVFNCEGNKVVSDTGRATGKNLEKGKAFLQKLYDDLAAR</sequence>
<dbReference type="AlphaFoldDB" id="A0A069D475"/>
<feature type="binding site" evidence="7">
    <location>
        <position position="446"/>
    </location>
    <ligand>
        <name>substrate</name>
    </ligand>
</feature>
<keyword evidence="7" id="KW-0464">Manganese</keyword>
<comment type="subcellular location">
    <subcellularLocation>
        <location evidence="1">Cell membrane</location>
        <topology evidence="1">Multi-pass membrane protein</topology>
    </subcellularLocation>
</comment>
<dbReference type="EMBL" id="BAJS01000014">
    <property type="protein sequence ID" value="GAK37140.1"/>
    <property type="molecule type" value="Genomic_DNA"/>
</dbReference>
<keyword evidence="2" id="KW-1003">Cell membrane</keyword>
<dbReference type="InterPro" id="IPR012160">
    <property type="entry name" value="LtaS-like"/>
</dbReference>
<dbReference type="GO" id="GO:0005886">
    <property type="term" value="C:plasma membrane"/>
    <property type="evidence" value="ECO:0007669"/>
    <property type="project" value="UniProtKB-SubCell"/>
</dbReference>
<feature type="transmembrane region" description="Helical" evidence="9">
    <location>
        <begin position="141"/>
        <end position="167"/>
    </location>
</feature>
<evidence type="ECO:0000313" key="12">
    <source>
        <dbReference type="Proteomes" id="UP000027601"/>
    </source>
</evidence>